<dbReference type="Proteomes" id="UP000887574">
    <property type="component" value="Unplaced"/>
</dbReference>
<keyword evidence="1" id="KW-0472">Membrane</keyword>
<sequence>MKKQLHLLKRTSRNDGHRQNNVAVAWLLFGSDLLMNYFAGTLRLTRNCINIPAQQHISVRMCDVLRIHYRIIVSTESIDRSMEVGSFKVPKCSFSVHVFYLGCIPGPSAEHYWDNFQKEEETRRRQALKQQ</sequence>
<dbReference type="AlphaFoldDB" id="A0A915EET7"/>
<proteinExistence type="predicted"/>
<keyword evidence="2" id="KW-1185">Reference proteome</keyword>
<evidence type="ECO:0000313" key="2">
    <source>
        <dbReference type="Proteomes" id="UP000887574"/>
    </source>
</evidence>
<evidence type="ECO:0000313" key="3">
    <source>
        <dbReference type="WBParaSite" id="jg5917"/>
    </source>
</evidence>
<accession>A0A915EET7</accession>
<protein>
    <submittedName>
        <fullName evidence="3">Uncharacterized protein</fullName>
    </submittedName>
</protein>
<feature type="transmembrane region" description="Helical" evidence="1">
    <location>
        <begin position="21"/>
        <end position="39"/>
    </location>
</feature>
<evidence type="ECO:0000256" key="1">
    <source>
        <dbReference type="SAM" id="Phobius"/>
    </source>
</evidence>
<reference evidence="3" key="1">
    <citation type="submission" date="2022-11" db="UniProtKB">
        <authorList>
            <consortium name="WormBaseParasite"/>
        </authorList>
    </citation>
    <scope>IDENTIFICATION</scope>
</reference>
<dbReference type="WBParaSite" id="jg5917">
    <property type="protein sequence ID" value="jg5917"/>
    <property type="gene ID" value="jg5917"/>
</dbReference>
<keyword evidence="1" id="KW-0812">Transmembrane</keyword>
<name>A0A915EET7_9BILA</name>
<organism evidence="2 3">
    <name type="scientific">Ditylenchus dipsaci</name>
    <dbReference type="NCBI Taxonomy" id="166011"/>
    <lineage>
        <taxon>Eukaryota</taxon>
        <taxon>Metazoa</taxon>
        <taxon>Ecdysozoa</taxon>
        <taxon>Nematoda</taxon>
        <taxon>Chromadorea</taxon>
        <taxon>Rhabditida</taxon>
        <taxon>Tylenchina</taxon>
        <taxon>Tylenchomorpha</taxon>
        <taxon>Sphaerularioidea</taxon>
        <taxon>Anguinidae</taxon>
        <taxon>Anguininae</taxon>
        <taxon>Ditylenchus</taxon>
    </lineage>
</organism>
<keyword evidence="1" id="KW-1133">Transmembrane helix</keyword>